<dbReference type="STRING" id="51028.A0A0N4VA03"/>
<feature type="region of interest" description="Disordered" evidence="3">
    <location>
        <begin position="181"/>
        <end position="219"/>
    </location>
</feature>
<reference evidence="4 5" key="2">
    <citation type="submission" date="2018-10" db="EMBL/GenBank/DDBJ databases">
        <authorList>
            <consortium name="Pathogen Informatics"/>
        </authorList>
    </citation>
    <scope>NUCLEOTIDE SEQUENCE [LARGE SCALE GENOMIC DNA]</scope>
</reference>
<dbReference type="Gene3D" id="6.10.140.1230">
    <property type="match status" value="1"/>
</dbReference>
<dbReference type="EMBL" id="UXUI01008656">
    <property type="protein sequence ID" value="VDD92052.1"/>
    <property type="molecule type" value="Genomic_DNA"/>
</dbReference>
<accession>A0A0N4VA03</accession>
<dbReference type="InterPro" id="IPR005024">
    <property type="entry name" value="Snf7_fam"/>
</dbReference>
<gene>
    <name evidence="4" type="ORF">EVEC_LOCUS6803</name>
</gene>
<feature type="compositionally biased region" description="Low complexity" evidence="3">
    <location>
        <begin position="199"/>
        <end position="208"/>
    </location>
</feature>
<keyword evidence="2" id="KW-0175">Coiled coil</keyword>
<dbReference type="WBParaSite" id="EVEC_0000728201-mRNA-1">
    <property type="protein sequence ID" value="EVEC_0000728201-mRNA-1"/>
    <property type="gene ID" value="EVEC_0000728201"/>
</dbReference>
<sequence>MDFLFGRRKTPTEMLRQNQRALNKAMRELDRERSRLEMQEKKIIVDIKKMAKMGQMESVKVMAKDLVRTRRYVKKFVMMRANIQAVSLKVQTLKSQDAMAQAMRGVTKAMRSMNKQLNLPQIQKIMMEFERQSEIMDMKEEMMGEAIDDAMADEGDEEETEAVVSQVLDELGIQMNEELDALPTAQGNLGPAETKKQPQAALSDADADLQQRLENLRRE</sequence>
<dbReference type="PANTHER" id="PTHR10476">
    <property type="entry name" value="CHARGED MULTIVESICULAR BODY PROTEIN"/>
    <property type="match status" value="1"/>
</dbReference>
<comment type="similarity">
    <text evidence="1">Belongs to the SNF7 family.</text>
</comment>
<evidence type="ECO:0000256" key="3">
    <source>
        <dbReference type="SAM" id="MobiDB-lite"/>
    </source>
</evidence>
<name>A0A0N4VA03_ENTVE</name>
<keyword evidence="5" id="KW-1185">Reference proteome</keyword>
<organism evidence="6">
    <name type="scientific">Enterobius vermicularis</name>
    <name type="common">Human pinworm</name>
    <dbReference type="NCBI Taxonomy" id="51028"/>
    <lineage>
        <taxon>Eukaryota</taxon>
        <taxon>Metazoa</taxon>
        <taxon>Ecdysozoa</taxon>
        <taxon>Nematoda</taxon>
        <taxon>Chromadorea</taxon>
        <taxon>Rhabditida</taxon>
        <taxon>Spirurina</taxon>
        <taxon>Oxyuridomorpha</taxon>
        <taxon>Oxyuroidea</taxon>
        <taxon>Oxyuridae</taxon>
        <taxon>Enterobius</taxon>
    </lineage>
</organism>
<evidence type="ECO:0000313" key="5">
    <source>
        <dbReference type="Proteomes" id="UP000274131"/>
    </source>
</evidence>
<dbReference type="AlphaFoldDB" id="A0A0N4VA03"/>
<proteinExistence type="inferred from homology"/>
<evidence type="ECO:0000256" key="2">
    <source>
        <dbReference type="SAM" id="Coils"/>
    </source>
</evidence>
<reference evidence="6" key="1">
    <citation type="submission" date="2017-02" db="UniProtKB">
        <authorList>
            <consortium name="WormBaseParasite"/>
        </authorList>
    </citation>
    <scope>IDENTIFICATION</scope>
</reference>
<evidence type="ECO:0000256" key="1">
    <source>
        <dbReference type="ARBA" id="ARBA00006190"/>
    </source>
</evidence>
<feature type="compositionally biased region" description="Basic and acidic residues" evidence="3">
    <location>
        <begin position="209"/>
        <end position="219"/>
    </location>
</feature>
<evidence type="ECO:0000313" key="4">
    <source>
        <dbReference type="EMBL" id="VDD92052.1"/>
    </source>
</evidence>
<dbReference type="Proteomes" id="UP000274131">
    <property type="component" value="Unassembled WGS sequence"/>
</dbReference>
<dbReference type="OrthoDB" id="10252926at2759"/>
<dbReference type="Pfam" id="PF03357">
    <property type="entry name" value="Snf7"/>
    <property type="match status" value="1"/>
</dbReference>
<evidence type="ECO:0000313" key="6">
    <source>
        <dbReference type="WBParaSite" id="EVEC_0000728201-mRNA-1"/>
    </source>
</evidence>
<feature type="coiled-coil region" evidence="2">
    <location>
        <begin position="12"/>
        <end position="42"/>
    </location>
</feature>
<dbReference type="GO" id="GO:0007034">
    <property type="term" value="P:vacuolar transport"/>
    <property type="evidence" value="ECO:0007669"/>
    <property type="project" value="InterPro"/>
</dbReference>
<protein>
    <submittedName>
        <fullName evidence="6">Charged multivesicular body protein 2a</fullName>
    </submittedName>
</protein>